<evidence type="ECO:0000313" key="2">
    <source>
        <dbReference type="EMBL" id="QNJ59868.1"/>
    </source>
</evidence>
<accession>A0A7G8LRJ6</accession>
<reference evidence="2" key="1">
    <citation type="submission" date="2020-07" db="EMBL/GenBank/DDBJ databases">
        <title>DNA virome of the Small Aral Sea.</title>
        <authorList>
            <person name="Alexyuk M.S."/>
            <person name="Bogoyavlenskiy A.P."/>
            <person name="Alexyuk P.G."/>
            <person name="Berezin V.E."/>
        </authorList>
    </citation>
    <scope>NUCLEOTIDE SEQUENCE</scope>
</reference>
<dbReference type="EMBL" id="MT845239">
    <property type="protein sequence ID" value="QNJ59868.1"/>
    <property type="molecule type" value="Genomic_DNA"/>
</dbReference>
<evidence type="ECO:0008006" key="3">
    <source>
        <dbReference type="Google" id="ProtNLM"/>
    </source>
</evidence>
<feature type="region of interest" description="Disordered" evidence="1">
    <location>
        <begin position="1"/>
        <end position="22"/>
    </location>
</feature>
<evidence type="ECO:0000256" key="1">
    <source>
        <dbReference type="SAM" id="MobiDB-lite"/>
    </source>
</evidence>
<proteinExistence type="predicted"/>
<feature type="region of interest" description="Disordered" evidence="1">
    <location>
        <begin position="168"/>
        <end position="197"/>
    </location>
</feature>
<feature type="compositionally biased region" description="Low complexity" evidence="1">
    <location>
        <begin position="175"/>
        <end position="186"/>
    </location>
</feature>
<protein>
    <recommendedName>
        <fullName evidence="3">Scaffold protein</fullName>
    </recommendedName>
</protein>
<organism evidence="2">
    <name type="scientific">Bacteriophage sp</name>
    <dbReference type="NCBI Taxonomy" id="38018"/>
    <lineage>
        <taxon>Viruses</taxon>
    </lineage>
</organism>
<sequence>MIEAQNEQSEEQSTDSEALQRSVEALERKNQELIAELRAAKKKSPALPDGVNVDELLEFKRHAEQAELESQGKYTEARQVLEQQFREATAQKDQRIAELEARCRELELVTPAVTALADIVHDPDMVLKTKLGVIKIEREPDGTVVVVDGYQRTPVAEWAKATLPAWMQKQPKPQGSGAPAGHSSSGIPTGMNNPFGRETFNLTEQARLFKTDRDLYDRMKAVARR</sequence>
<name>A0A7G8LRJ6_9VIRU</name>